<keyword evidence="4" id="KW-1185">Reference proteome</keyword>
<sequence>MSSSIDHRPSRNDVCPTKTLKKTLVRICCCGGCLKQATFVFGIIDIGLAALLIFMSATFLYSYKVKINIDLFHTNANNLKNIIIYIIIVMQSINILACILLIYGNQSEQRRNYICPYVIMGFIRLLGIFLTIVLLIFGRQWKLLLNSFCGMVYLICSLHVVGERDKELANQLASNLKLSKPSTSAVPISTDINIDIITVNQQGNPIFPKESRKYTMSPKIDTRCLKKSNRLDRELLFTQRGKNKIREDRNISFTETENNKSTQSALALCSKTISSSIDFESYNPELSHLPLSSQKSRSKRSISRRPKSSISLTSLNTAVPKEEDPLLSKSVSAVSFAMSASPISISPSLPVGNIGTNNPGSTSYFLVNNEVCREIEMDAINGSSCKLCQKYPSSFVYKGNINVCELQNKRIHDERSCENIEKPSISQVTLSQNSKSLPETPPPTYISVQIENSKDHGCVSEALPTYVESVTENDLQIGVNETDSFSKDVNDVQDNEDNVYMFSQTVKGDHEIDLSR</sequence>
<gene>
    <name evidence="3" type="ORF">MNOR_LOCUS4652</name>
</gene>
<keyword evidence="2" id="KW-1133">Transmembrane helix</keyword>
<evidence type="ECO:0000313" key="4">
    <source>
        <dbReference type="Proteomes" id="UP001497623"/>
    </source>
</evidence>
<keyword evidence="2" id="KW-0812">Transmembrane</keyword>
<accession>A0AAV2PUY1</accession>
<protein>
    <submittedName>
        <fullName evidence="3">Uncharacterized protein</fullName>
    </submittedName>
</protein>
<feature type="transmembrane region" description="Helical" evidence="2">
    <location>
        <begin position="82"/>
        <end position="103"/>
    </location>
</feature>
<feature type="compositionally biased region" description="Basic residues" evidence="1">
    <location>
        <begin position="296"/>
        <end position="307"/>
    </location>
</feature>
<dbReference type="EMBL" id="CAXKWB010001718">
    <property type="protein sequence ID" value="CAL4065195.1"/>
    <property type="molecule type" value="Genomic_DNA"/>
</dbReference>
<keyword evidence="2" id="KW-0472">Membrane</keyword>
<feature type="region of interest" description="Disordered" evidence="1">
    <location>
        <begin position="288"/>
        <end position="307"/>
    </location>
</feature>
<reference evidence="3 4" key="1">
    <citation type="submission" date="2024-05" db="EMBL/GenBank/DDBJ databases">
        <authorList>
            <person name="Wallberg A."/>
        </authorList>
    </citation>
    <scope>NUCLEOTIDE SEQUENCE [LARGE SCALE GENOMIC DNA]</scope>
</reference>
<feature type="transmembrane region" description="Helical" evidence="2">
    <location>
        <begin position="143"/>
        <end position="161"/>
    </location>
</feature>
<evidence type="ECO:0000256" key="2">
    <source>
        <dbReference type="SAM" id="Phobius"/>
    </source>
</evidence>
<dbReference type="AlphaFoldDB" id="A0AAV2PUY1"/>
<organism evidence="3 4">
    <name type="scientific">Meganyctiphanes norvegica</name>
    <name type="common">Northern krill</name>
    <name type="synonym">Thysanopoda norvegica</name>
    <dbReference type="NCBI Taxonomy" id="48144"/>
    <lineage>
        <taxon>Eukaryota</taxon>
        <taxon>Metazoa</taxon>
        <taxon>Ecdysozoa</taxon>
        <taxon>Arthropoda</taxon>
        <taxon>Crustacea</taxon>
        <taxon>Multicrustacea</taxon>
        <taxon>Malacostraca</taxon>
        <taxon>Eumalacostraca</taxon>
        <taxon>Eucarida</taxon>
        <taxon>Euphausiacea</taxon>
        <taxon>Euphausiidae</taxon>
        <taxon>Meganyctiphanes</taxon>
    </lineage>
</organism>
<comment type="caution">
    <text evidence="3">The sequence shown here is derived from an EMBL/GenBank/DDBJ whole genome shotgun (WGS) entry which is preliminary data.</text>
</comment>
<feature type="transmembrane region" description="Helical" evidence="2">
    <location>
        <begin position="115"/>
        <end position="137"/>
    </location>
</feature>
<feature type="transmembrane region" description="Helical" evidence="2">
    <location>
        <begin position="39"/>
        <end position="62"/>
    </location>
</feature>
<evidence type="ECO:0000313" key="3">
    <source>
        <dbReference type="EMBL" id="CAL4065195.1"/>
    </source>
</evidence>
<name>A0AAV2PUY1_MEGNR</name>
<dbReference type="Proteomes" id="UP001497623">
    <property type="component" value="Unassembled WGS sequence"/>
</dbReference>
<proteinExistence type="predicted"/>
<evidence type="ECO:0000256" key="1">
    <source>
        <dbReference type="SAM" id="MobiDB-lite"/>
    </source>
</evidence>